<keyword evidence="3 5" id="KW-1133">Transmembrane helix</keyword>
<evidence type="ECO:0000256" key="1">
    <source>
        <dbReference type="ARBA" id="ARBA00004141"/>
    </source>
</evidence>
<dbReference type="PANTHER" id="PTHR43021:SF2">
    <property type="entry name" value="CATION_H+ EXCHANGER DOMAIN-CONTAINING PROTEIN"/>
    <property type="match status" value="1"/>
</dbReference>
<dbReference type="Pfam" id="PF00999">
    <property type="entry name" value="Na_H_Exchanger"/>
    <property type="match status" value="1"/>
</dbReference>
<gene>
    <name evidence="7" type="ORF">MNB_SV-12-1890</name>
</gene>
<dbReference type="Gene3D" id="1.20.1530.20">
    <property type="match status" value="1"/>
</dbReference>
<dbReference type="EMBL" id="FPHE01000054">
    <property type="protein sequence ID" value="SFV54597.1"/>
    <property type="molecule type" value="Genomic_DNA"/>
</dbReference>
<comment type="subcellular location">
    <subcellularLocation>
        <location evidence="1">Membrane</location>
        <topology evidence="1">Multi-pass membrane protein</topology>
    </subcellularLocation>
</comment>
<protein>
    <submittedName>
        <fullName evidence="7">Na(+)/H(+) antiporter</fullName>
    </submittedName>
</protein>
<feature type="transmembrane region" description="Helical" evidence="5">
    <location>
        <begin position="252"/>
        <end position="270"/>
    </location>
</feature>
<reference evidence="7" key="1">
    <citation type="submission" date="2016-10" db="EMBL/GenBank/DDBJ databases">
        <authorList>
            <person name="de Groot N.N."/>
        </authorList>
    </citation>
    <scope>NUCLEOTIDE SEQUENCE</scope>
</reference>
<feature type="transmembrane region" description="Helical" evidence="5">
    <location>
        <begin position="229"/>
        <end position="246"/>
    </location>
</feature>
<feature type="domain" description="Cation/H+ exchanger transmembrane" evidence="6">
    <location>
        <begin position="15"/>
        <end position="393"/>
    </location>
</feature>
<dbReference type="GO" id="GO:0015297">
    <property type="term" value="F:antiporter activity"/>
    <property type="evidence" value="ECO:0007669"/>
    <property type="project" value="InterPro"/>
</dbReference>
<feature type="transmembrane region" description="Helical" evidence="5">
    <location>
        <begin position="307"/>
        <end position="326"/>
    </location>
</feature>
<feature type="transmembrane region" description="Helical" evidence="5">
    <location>
        <begin position="282"/>
        <end position="301"/>
    </location>
</feature>
<evidence type="ECO:0000256" key="2">
    <source>
        <dbReference type="ARBA" id="ARBA00022692"/>
    </source>
</evidence>
<sequence>MQTLLSVGLIFVLGAFMKWLCQKIKLLNVVGYLILGLIIGPEVLGIIDYNFVKEGHIITDMSLALISVLVGANLKYSLIKEIWKQIMFVSIFEALFTFIFISTSFYLLFDFLGLDFANDQRLTIALLFGGLATATAPATVLAVIHELKAKGQFSSFLLGVVAFDNAIALILFSFVMIFTNTLIGSSEVSISTFLEVFPVIFYSLIIGVLGAISSEIIDRIFRKNRSVKTTSTLGMIFIIYSLSSQWELEPLFASLVMGVVMTNISNEFYLVKEEFDNHLKDIIFLLFFAISAMHLNLSFLVSMPFIIILYVLFRIIGKVTGVWFGAKLTGADKKVQKYLGIALFPQAGIAIGLALSLQTEAGLESIAPIILNVIIATTMVHEFIGPLLTKFVLYKSGECEDDKCKKKKNTK</sequence>
<feature type="transmembrane region" description="Helical" evidence="5">
    <location>
        <begin position="338"/>
        <end position="357"/>
    </location>
</feature>
<evidence type="ECO:0000313" key="7">
    <source>
        <dbReference type="EMBL" id="SFV54597.1"/>
    </source>
</evidence>
<dbReference type="PANTHER" id="PTHR43021">
    <property type="entry name" value="NA(+)/H(+) ANTIPORTER-RELATED"/>
    <property type="match status" value="1"/>
</dbReference>
<evidence type="ECO:0000256" key="5">
    <source>
        <dbReference type="SAM" id="Phobius"/>
    </source>
</evidence>
<dbReference type="InterPro" id="IPR038770">
    <property type="entry name" value="Na+/solute_symporter_sf"/>
</dbReference>
<feature type="transmembrane region" description="Helical" evidence="5">
    <location>
        <begin position="156"/>
        <end position="179"/>
    </location>
</feature>
<organism evidence="7">
    <name type="scientific">hydrothermal vent metagenome</name>
    <dbReference type="NCBI Taxonomy" id="652676"/>
    <lineage>
        <taxon>unclassified sequences</taxon>
        <taxon>metagenomes</taxon>
        <taxon>ecological metagenomes</taxon>
    </lineage>
</organism>
<name>A0A1W1BM69_9ZZZZ</name>
<dbReference type="GO" id="GO:1902600">
    <property type="term" value="P:proton transmembrane transport"/>
    <property type="evidence" value="ECO:0007669"/>
    <property type="project" value="InterPro"/>
</dbReference>
<feature type="transmembrane region" description="Helical" evidence="5">
    <location>
        <begin position="6"/>
        <end position="22"/>
    </location>
</feature>
<feature type="transmembrane region" description="Helical" evidence="5">
    <location>
        <begin position="199"/>
        <end position="217"/>
    </location>
</feature>
<keyword evidence="2 5" id="KW-0812">Transmembrane</keyword>
<feature type="transmembrane region" description="Helical" evidence="5">
    <location>
        <begin position="57"/>
        <end position="74"/>
    </location>
</feature>
<feature type="transmembrane region" description="Helical" evidence="5">
    <location>
        <begin position="86"/>
        <end position="109"/>
    </location>
</feature>
<dbReference type="GO" id="GO:0016020">
    <property type="term" value="C:membrane"/>
    <property type="evidence" value="ECO:0007669"/>
    <property type="project" value="UniProtKB-SubCell"/>
</dbReference>
<keyword evidence="4 5" id="KW-0472">Membrane</keyword>
<feature type="transmembrane region" description="Helical" evidence="5">
    <location>
        <begin position="369"/>
        <end position="388"/>
    </location>
</feature>
<evidence type="ECO:0000256" key="3">
    <source>
        <dbReference type="ARBA" id="ARBA00022989"/>
    </source>
</evidence>
<evidence type="ECO:0000259" key="6">
    <source>
        <dbReference type="Pfam" id="PF00999"/>
    </source>
</evidence>
<dbReference type="AlphaFoldDB" id="A0A1W1BM69"/>
<feature type="transmembrane region" description="Helical" evidence="5">
    <location>
        <begin position="121"/>
        <end position="144"/>
    </location>
</feature>
<feature type="transmembrane region" description="Helical" evidence="5">
    <location>
        <begin position="29"/>
        <end position="51"/>
    </location>
</feature>
<accession>A0A1W1BM69</accession>
<dbReference type="InterPro" id="IPR006153">
    <property type="entry name" value="Cation/H_exchanger_TM"/>
</dbReference>
<evidence type="ECO:0000256" key="4">
    <source>
        <dbReference type="ARBA" id="ARBA00023136"/>
    </source>
</evidence>
<proteinExistence type="predicted"/>